<comment type="caution">
    <text evidence="1">The sequence shown here is derived from an EMBL/GenBank/DDBJ whole genome shotgun (WGS) entry which is preliminary data.</text>
</comment>
<sequence length="145" mass="16096">MGTTVGGSSHIQVEDSMLEVYENGLLNQCEASGLGNQRWHMQKSQAAGEELWLILDRALTKHKDNPAYIILITTNLLTNWTERNKLQFEGARKYLGIAQILQETSQEVEALTGGRMTSEKKQQQMREAASLLRIGSYSQTAGSPG</sequence>
<evidence type="ECO:0000313" key="2">
    <source>
        <dbReference type="Proteomes" id="UP001633002"/>
    </source>
</evidence>
<reference evidence="1 2" key="1">
    <citation type="submission" date="2024-09" db="EMBL/GenBank/DDBJ databases">
        <title>Chromosome-scale assembly of Riccia sorocarpa.</title>
        <authorList>
            <person name="Paukszto L."/>
        </authorList>
    </citation>
    <scope>NUCLEOTIDE SEQUENCE [LARGE SCALE GENOMIC DNA]</scope>
    <source>
        <strain evidence="1">LP-2024</strain>
        <tissue evidence="1">Aerial parts of the thallus</tissue>
    </source>
</reference>
<dbReference type="EMBL" id="JBJQOH010000001">
    <property type="protein sequence ID" value="KAL3701339.1"/>
    <property type="molecule type" value="Genomic_DNA"/>
</dbReference>
<name>A0ABD3IFM3_9MARC</name>
<dbReference type="AlphaFoldDB" id="A0ABD3IFM3"/>
<organism evidence="1 2">
    <name type="scientific">Riccia sorocarpa</name>
    <dbReference type="NCBI Taxonomy" id="122646"/>
    <lineage>
        <taxon>Eukaryota</taxon>
        <taxon>Viridiplantae</taxon>
        <taxon>Streptophyta</taxon>
        <taxon>Embryophyta</taxon>
        <taxon>Marchantiophyta</taxon>
        <taxon>Marchantiopsida</taxon>
        <taxon>Marchantiidae</taxon>
        <taxon>Marchantiales</taxon>
        <taxon>Ricciaceae</taxon>
        <taxon>Riccia</taxon>
    </lineage>
</organism>
<proteinExistence type="predicted"/>
<dbReference type="Proteomes" id="UP001633002">
    <property type="component" value="Unassembled WGS sequence"/>
</dbReference>
<keyword evidence="2" id="KW-1185">Reference proteome</keyword>
<accession>A0ABD3IFM3</accession>
<gene>
    <name evidence="1" type="ORF">R1sor_019361</name>
</gene>
<protein>
    <submittedName>
        <fullName evidence="1">Uncharacterized protein</fullName>
    </submittedName>
</protein>
<evidence type="ECO:0000313" key="1">
    <source>
        <dbReference type="EMBL" id="KAL3701339.1"/>
    </source>
</evidence>